<accession>A0A9X8R9W9</accession>
<gene>
    <name evidence="1" type="ORF">SAMN05878482_10469</name>
</gene>
<sequence>MDFSDGDNSCQRWQAALIMPEHKAINKKIAEVEGNSKDLQGYCVYIHPVTNYVFKKKIVPFSIFSLVNALLV</sequence>
<name>A0A9X8R9W9_9BACI</name>
<organism evidence="1 2">
    <name type="scientific">Peribacillus simplex</name>
    <dbReference type="NCBI Taxonomy" id="1478"/>
    <lineage>
        <taxon>Bacteria</taxon>
        <taxon>Bacillati</taxon>
        <taxon>Bacillota</taxon>
        <taxon>Bacilli</taxon>
        <taxon>Bacillales</taxon>
        <taxon>Bacillaceae</taxon>
        <taxon>Peribacillus</taxon>
    </lineage>
</organism>
<dbReference type="AlphaFoldDB" id="A0A9X8R9W9"/>
<evidence type="ECO:0000313" key="2">
    <source>
        <dbReference type="Proteomes" id="UP000185829"/>
    </source>
</evidence>
<dbReference type="EMBL" id="FTMX01000004">
    <property type="protein sequence ID" value="SIR50706.1"/>
    <property type="molecule type" value="Genomic_DNA"/>
</dbReference>
<reference evidence="1 2" key="1">
    <citation type="submission" date="2017-01" db="EMBL/GenBank/DDBJ databases">
        <authorList>
            <person name="Varghese N."/>
            <person name="Submissions S."/>
        </authorList>
    </citation>
    <scope>NUCLEOTIDE SEQUENCE [LARGE SCALE GENOMIC DNA]</scope>
    <source>
        <strain evidence="1 2">RUG2-6</strain>
    </source>
</reference>
<comment type="caution">
    <text evidence="1">The sequence shown here is derived from an EMBL/GenBank/DDBJ whole genome shotgun (WGS) entry which is preliminary data.</text>
</comment>
<dbReference type="RefSeq" id="WP_076368618.1">
    <property type="nucleotide sequence ID" value="NZ_FTMX01000004.1"/>
</dbReference>
<evidence type="ECO:0000313" key="1">
    <source>
        <dbReference type="EMBL" id="SIR50706.1"/>
    </source>
</evidence>
<protein>
    <submittedName>
        <fullName evidence="1">Uncharacterized protein</fullName>
    </submittedName>
</protein>
<proteinExistence type="predicted"/>
<dbReference type="Proteomes" id="UP000185829">
    <property type="component" value="Unassembled WGS sequence"/>
</dbReference>